<evidence type="ECO:0000313" key="1">
    <source>
        <dbReference type="EMBL" id="KAJ9052545.1"/>
    </source>
</evidence>
<name>A0ACC2RR28_9FUNG</name>
<evidence type="ECO:0000313" key="2">
    <source>
        <dbReference type="Proteomes" id="UP001165960"/>
    </source>
</evidence>
<sequence>MARATFEEIPADAGYAWVIALASFLMQACAAGIFSGYGVFMEYYSNEIFPNESKFKVAMIGNLGPTVIGVASMVTGQVCQTFGMRVCILVGAMLMSAGHILASFGTEIWYFALTQGVMVGLGGALLYVPANILVAEWFEKKQGLAAGLGAAGTGIGGVGFAQLNSRLLPLIGYRWTLQVNGGLILFILLLALCMVRRRENMVKDDTESDFDSSLVMSGGFFWFSVTSFIAGSVYLVPLYFINSYTISIGMTRIEGGYANSAINLGSAVGRIVMGVLGDQIGYVRCFILTLVLSALTAVIWWVSDGFTMLLLFCALYGIPSGGYAGGFGSTCSAIFDRQVSSMMGLAFFFTGLGGLVGPIICGLLLDMFNDYNLIVYFTIGGYALASFTMCLSSHYINKKILYETPIFFT</sequence>
<organism evidence="1 2">
    <name type="scientific">Entomophthora muscae</name>
    <dbReference type="NCBI Taxonomy" id="34485"/>
    <lineage>
        <taxon>Eukaryota</taxon>
        <taxon>Fungi</taxon>
        <taxon>Fungi incertae sedis</taxon>
        <taxon>Zoopagomycota</taxon>
        <taxon>Entomophthoromycotina</taxon>
        <taxon>Entomophthoromycetes</taxon>
        <taxon>Entomophthorales</taxon>
        <taxon>Entomophthoraceae</taxon>
        <taxon>Entomophthora</taxon>
    </lineage>
</organism>
<reference evidence="1" key="1">
    <citation type="submission" date="2022-04" db="EMBL/GenBank/DDBJ databases">
        <title>Genome of the entomopathogenic fungus Entomophthora muscae.</title>
        <authorList>
            <person name="Elya C."/>
            <person name="Lovett B.R."/>
            <person name="Lee E."/>
            <person name="Macias A.M."/>
            <person name="Hajek A.E."/>
            <person name="De Bivort B.L."/>
            <person name="Kasson M.T."/>
            <person name="De Fine Licht H.H."/>
            <person name="Stajich J.E."/>
        </authorList>
    </citation>
    <scope>NUCLEOTIDE SEQUENCE</scope>
    <source>
        <strain evidence="1">Berkeley</strain>
    </source>
</reference>
<protein>
    <submittedName>
        <fullName evidence="1">Uncharacterized protein</fullName>
    </submittedName>
</protein>
<gene>
    <name evidence="1" type="ORF">DSO57_1033094</name>
</gene>
<dbReference type="Proteomes" id="UP001165960">
    <property type="component" value="Unassembled WGS sequence"/>
</dbReference>
<comment type="caution">
    <text evidence="1">The sequence shown here is derived from an EMBL/GenBank/DDBJ whole genome shotgun (WGS) entry which is preliminary data.</text>
</comment>
<proteinExistence type="predicted"/>
<accession>A0ACC2RR28</accession>
<keyword evidence="2" id="KW-1185">Reference proteome</keyword>
<dbReference type="EMBL" id="QTSX02006646">
    <property type="protein sequence ID" value="KAJ9052545.1"/>
    <property type="molecule type" value="Genomic_DNA"/>
</dbReference>